<sequence>MRRIELIGPPGVGKTTLLRGLAKPLAGQGLSMASPRLLALWAYQRRHGISGPRRSLEAWLYEVKGLQRWMRPKLEKELIRHEFRALRAAEAPWPAFLELALQRGHEAADTPALALERLQSYMSGAAAAHAADRLEGDEVIPFDEGLGQRGVSLGQGADADVVREYFRLMPAPAAVVFITAPADVITERLRQRNPAVTRFEAMVEPSLEICELAAAVCGDRDIPVIKIDATLGQDEATRRLAEGLAGVLGGRHL</sequence>
<dbReference type="Gene3D" id="3.40.50.300">
    <property type="entry name" value="P-loop containing nucleotide triphosphate hydrolases"/>
    <property type="match status" value="1"/>
</dbReference>
<gene>
    <name evidence="1" type="ORF">J2T57_001058</name>
</gene>
<organism evidence="1 2">
    <name type="scientific">Natronocella acetinitrilica</name>
    <dbReference type="NCBI Taxonomy" id="414046"/>
    <lineage>
        <taxon>Bacteria</taxon>
        <taxon>Pseudomonadati</taxon>
        <taxon>Pseudomonadota</taxon>
        <taxon>Gammaproteobacteria</taxon>
        <taxon>Chromatiales</taxon>
        <taxon>Ectothiorhodospiraceae</taxon>
        <taxon>Natronocella</taxon>
    </lineage>
</organism>
<dbReference type="RefSeq" id="WP_253475330.1">
    <property type="nucleotide sequence ID" value="NZ_JALJXV010000002.1"/>
</dbReference>
<dbReference type="EMBL" id="JALJXV010000002">
    <property type="protein sequence ID" value="MCP1673959.1"/>
    <property type="molecule type" value="Genomic_DNA"/>
</dbReference>
<dbReference type="SUPFAM" id="SSF52540">
    <property type="entry name" value="P-loop containing nucleoside triphosphate hydrolases"/>
    <property type="match status" value="1"/>
</dbReference>
<dbReference type="InterPro" id="IPR027417">
    <property type="entry name" value="P-loop_NTPase"/>
</dbReference>
<dbReference type="Proteomes" id="UP001205843">
    <property type="component" value="Unassembled WGS sequence"/>
</dbReference>
<evidence type="ECO:0008006" key="3">
    <source>
        <dbReference type="Google" id="ProtNLM"/>
    </source>
</evidence>
<comment type="caution">
    <text evidence="1">The sequence shown here is derived from an EMBL/GenBank/DDBJ whole genome shotgun (WGS) entry which is preliminary data.</text>
</comment>
<reference evidence="1" key="1">
    <citation type="submission" date="2022-03" db="EMBL/GenBank/DDBJ databases">
        <title>Genomic Encyclopedia of Type Strains, Phase III (KMG-III): the genomes of soil and plant-associated and newly described type strains.</title>
        <authorList>
            <person name="Whitman W."/>
        </authorList>
    </citation>
    <scope>NUCLEOTIDE SEQUENCE</scope>
    <source>
        <strain evidence="1">ANL 6-2</strain>
    </source>
</reference>
<evidence type="ECO:0000313" key="1">
    <source>
        <dbReference type="EMBL" id="MCP1673959.1"/>
    </source>
</evidence>
<accession>A0AAE3G1R9</accession>
<proteinExistence type="predicted"/>
<keyword evidence="2" id="KW-1185">Reference proteome</keyword>
<name>A0AAE3G1R9_9GAMM</name>
<dbReference type="AlphaFoldDB" id="A0AAE3G1R9"/>
<evidence type="ECO:0000313" key="2">
    <source>
        <dbReference type="Proteomes" id="UP001205843"/>
    </source>
</evidence>
<protein>
    <recommendedName>
        <fullName evidence="3">AAA family ATPase</fullName>
    </recommendedName>
</protein>